<proteinExistence type="predicted"/>
<accession>A0A1I7T0G9</accession>
<dbReference type="AlphaFoldDB" id="A0A1I7T0G9"/>
<evidence type="ECO:0000313" key="1">
    <source>
        <dbReference type="Proteomes" id="UP000095282"/>
    </source>
</evidence>
<keyword evidence="1" id="KW-1185">Reference proteome</keyword>
<evidence type="ECO:0000313" key="2">
    <source>
        <dbReference type="WBParaSite" id="Csp11.Scaffold443.g1232.t2"/>
    </source>
</evidence>
<reference evidence="2" key="1">
    <citation type="submission" date="2016-11" db="UniProtKB">
        <authorList>
            <consortium name="WormBaseParasite"/>
        </authorList>
    </citation>
    <scope>IDENTIFICATION</scope>
</reference>
<sequence length="116" mass="13571">MENILHLAERSKELILDKSVIYSYSLNTFVKYWLDHRIDNLKFLTIRMRWFAEASIFNGIESRITETTEVVNYRSYTGELYRLSPGKRLRRGDGVIASLCYNPRTDTLNFGVVAVE</sequence>
<name>A0A1I7T0G9_9PELO</name>
<protein>
    <submittedName>
        <fullName evidence="2">BAH domain-containing protein</fullName>
    </submittedName>
</protein>
<organism evidence="1 2">
    <name type="scientific">Caenorhabditis tropicalis</name>
    <dbReference type="NCBI Taxonomy" id="1561998"/>
    <lineage>
        <taxon>Eukaryota</taxon>
        <taxon>Metazoa</taxon>
        <taxon>Ecdysozoa</taxon>
        <taxon>Nematoda</taxon>
        <taxon>Chromadorea</taxon>
        <taxon>Rhabditida</taxon>
        <taxon>Rhabditina</taxon>
        <taxon>Rhabditomorpha</taxon>
        <taxon>Rhabditoidea</taxon>
        <taxon>Rhabditidae</taxon>
        <taxon>Peloderinae</taxon>
        <taxon>Caenorhabditis</taxon>
    </lineage>
</organism>
<dbReference type="Proteomes" id="UP000095282">
    <property type="component" value="Unplaced"/>
</dbReference>
<dbReference type="WBParaSite" id="Csp11.Scaffold443.g1232.t2">
    <property type="protein sequence ID" value="Csp11.Scaffold443.g1232.t2"/>
    <property type="gene ID" value="Csp11.Scaffold443.g1232"/>
</dbReference>